<dbReference type="Gene3D" id="3.40.50.1820">
    <property type="entry name" value="alpha/beta hydrolase"/>
    <property type="match status" value="1"/>
</dbReference>
<dbReference type="InterPro" id="IPR054518">
    <property type="entry name" value="ABHD16_N"/>
</dbReference>
<keyword evidence="4" id="KW-1185">Reference proteome</keyword>
<proteinExistence type="predicted"/>
<sequence>MVKIMATFYFIKCLFFGPRLIKVYGCSERNALTYLPSGAEKLGDGFLKLMNWSIRLGIYTSPLVIWVLHKKNLLGYDGFHSLIRFTAICTFLCSISLAARAFGRFRNPHYVKFITHLEVAQNNYNSNTKKFLSQYDFDFSAWPVDYDAKEIPKDSDKPRRFVDQESKNRSITEIAKLLPCRILGYFVAHSIGIRLLYPGTIMQYFIEPNLIDGRSRLIEEHLGERHKLVTRDGNAIDCVSVDRRASPGYSNGDWLVICCEGNAGFYELGMIGTPLEAGYSVLGWNHPGFGGSSGTPFPRQDQYAVDIVLQFALNKLNFPAERIILYGWSIGGFSASWAAMNYPNVKAVMLDATFDHVLPLAANVMPASWNSIVTTTVKYNLNLNVAEQLIKYNGPVILLRRMRDEVIALEPGTLSTNRGNNLLIKLLKFRFPKIIDPTTVPVLRMWLNADKAERKEIMKKPEFTNCTCPKLFKQLEEKLKSYIEENSNSFPMLIGQNWTEKEKSQMTIFLASRYMMDFDGTHCTPLPVEMFRPPQEIGSESNFVQISDLKK</sequence>
<dbReference type="GO" id="GO:0004620">
    <property type="term" value="F:phospholipase activity"/>
    <property type="evidence" value="ECO:0007669"/>
    <property type="project" value="TreeGrafter"/>
</dbReference>
<accession>A0A8J2RQK8</accession>
<dbReference type="Proteomes" id="UP000789390">
    <property type="component" value="Unassembled WGS sequence"/>
</dbReference>
<evidence type="ECO:0000259" key="1">
    <source>
        <dbReference type="Pfam" id="PF00561"/>
    </source>
</evidence>
<dbReference type="InterPro" id="IPR000073">
    <property type="entry name" value="AB_hydrolase_1"/>
</dbReference>
<dbReference type="EMBL" id="CAKKLH010000102">
    <property type="protein sequence ID" value="CAH0103169.1"/>
    <property type="molecule type" value="Genomic_DNA"/>
</dbReference>
<evidence type="ECO:0000313" key="3">
    <source>
        <dbReference type="EMBL" id="CAH0103169.1"/>
    </source>
</evidence>
<dbReference type="InterPro" id="IPR029058">
    <property type="entry name" value="AB_hydrolase_fold"/>
</dbReference>
<evidence type="ECO:0008006" key="5">
    <source>
        <dbReference type="Google" id="ProtNLM"/>
    </source>
</evidence>
<dbReference type="GO" id="GO:0006660">
    <property type="term" value="P:phosphatidylserine catabolic process"/>
    <property type="evidence" value="ECO:0007669"/>
    <property type="project" value="TreeGrafter"/>
</dbReference>
<dbReference type="PANTHER" id="PTHR12277">
    <property type="entry name" value="ALPHA/BETA HYDROLASE DOMAIN-CONTAINING PROTEIN"/>
    <property type="match status" value="1"/>
</dbReference>
<evidence type="ECO:0000259" key="2">
    <source>
        <dbReference type="Pfam" id="PF22990"/>
    </source>
</evidence>
<dbReference type="PANTHER" id="PTHR12277:SF72">
    <property type="entry name" value="BAT5L PROTEIN"/>
    <property type="match status" value="1"/>
</dbReference>
<comment type="caution">
    <text evidence="3">The sequence shown here is derived from an EMBL/GenBank/DDBJ whole genome shotgun (WGS) entry which is preliminary data.</text>
</comment>
<gene>
    <name evidence="3" type="ORF">DGAL_LOCUS5703</name>
</gene>
<feature type="domain" description="Phosphatidylserine Lipase ABHD16 N-terminal" evidence="2">
    <location>
        <begin position="14"/>
        <end position="138"/>
    </location>
</feature>
<dbReference type="SUPFAM" id="SSF53474">
    <property type="entry name" value="alpha/beta-Hydrolases"/>
    <property type="match status" value="1"/>
</dbReference>
<protein>
    <recommendedName>
        <fullName evidence="5">AB hydrolase-1 domain-containing protein</fullName>
    </recommendedName>
</protein>
<organism evidence="3 4">
    <name type="scientific">Daphnia galeata</name>
    <dbReference type="NCBI Taxonomy" id="27404"/>
    <lineage>
        <taxon>Eukaryota</taxon>
        <taxon>Metazoa</taxon>
        <taxon>Ecdysozoa</taxon>
        <taxon>Arthropoda</taxon>
        <taxon>Crustacea</taxon>
        <taxon>Branchiopoda</taxon>
        <taxon>Diplostraca</taxon>
        <taxon>Cladocera</taxon>
        <taxon>Anomopoda</taxon>
        <taxon>Daphniidae</taxon>
        <taxon>Daphnia</taxon>
    </lineage>
</organism>
<dbReference type="AlphaFoldDB" id="A0A8J2RQK8"/>
<dbReference type="GO" id="GO:0047372">
    <property type="term" value="F:monoacylglycerol lipase activity"/>
    <property type="evidence" value="ECO:0007669"/>
    <property type="project" value="TreeGrafter"/>
</dbReference>
<dbReference type="Pfam" id="PF00561">
    <property type="entry name" value="Abhydrolase_1"/>
    <property type="match status" value="1"/>
</dbReference>
<dbReference type="Pfam" id="PF22990">
    <property type="entry name" value="ABHD16_N"/>
    <property type="match status" value="1"/>
</dbReference>
<dbReference type="OrthoDB" id="6412627at2759"/>
<evidence type="ECO:0000313" key="4">
    <source>
        <dbReference type="Proteomes" id="UP000789390"/>
    </source>
</evidence>
<feature type="domain" description="AB hydrolase-1" evidence="1">
    <location>
        <begin position="256"/>
        <end position="394"/>
    </location>
</feature>
<name>A0A8J2RQK8_9CRUS</name>
<dbReference type="GO" id="GO:0012505">
    <property type="term" value="C:endomembrane system"/>
    <property type="evidence" value="ECO:0007669"/>
    <property type="project" value="TreeGrafter"/>
</dbReference>
<dbReference type="GO" id="GO:0052651">
    <property type="term" value="P:monoacylglycerol catabolic process"/>
    <property type="evidence" value="ECO:0007669"/>
    <property type="project" value="TreeGrafter"/>
</dbReference>
<reference evidence="3" key="1">
    <citation type="submission" date="2021-11" db="EMBL/GenBank/DDBJ databases">
        <authorList>
            <person name="Schell T."/>
        </authorList>
    </citation>
    <scope>NUCLEOTIDE SEQUENCE</scope>
    <source>
        <strain evidence="3">M5</strain>
    </source>
</reference>